<evidence type="ECO:0000256" key="1">
    <source>
        <dbReference type="ARBA" id="ARBA00010211"/>
    </source>
</evidence>
<protein>
    <submittedName>
        <fullName evidence="4">Fumarylacetoacetate hydrolase</fullName>
    </submittedName>
</protein>
<dbReference type="GO" id="GO:0016853">
    <property type="term" value="F:isomerase activity"/>
    <property type="evidence" value="ECO:0007669"/>
    <property type="project" value="UniProtKB-ARBA"/>
</dbReference>
<evidence type="ECO:0000259" key="3">
    <source>
        <dbReference type="Pfam" id="PF01557"/>
    </source>
</evidence>
<dbReference type="AlphaFoldDB" id="A0A7J9UZP2"/>
<dbReference type="Proteomes" id="UP000429644">
    <property type="component" value="Unassembled WGS sequence"/>
</dbReference>
<keyword evidence="4" id="KW-0378">Hydrolase</keyword>
<gene>
    <name evidence="4" type="ORF">GB882_11790</name>
</gene>
<comment type="similarity">
    <text evidence="1">Belongs to the FAH family.</text>
</comment>
<dbReference type="PANTHER" id="PTHR42796">
    <property type="entry name" value="FUMARYLACETOACETATE HYDROLASE DOMAIN-CONTAINING PROTEIN 2A-RELATED"/>
    <property type="match status" value="1"/>
</dbReference>
<dbReference type="InterPro" id="IPR051121">
    <property type="entry name" value="FAH"/>
</dbReference>
<dbReference type="Gene3D" id="3.90.850.10">
    <property type="entry name" value="Fumarylacetoacetase-like, C-terminal domain"/>
    <property type="match status" value="1"/>
</dbReference>
<accession>A0A7J9UZP2</accession>
<dbReference type="InterPro" id="IPR011234">
    <property type="entry name" value="Fumarylacetoacetase-like_C"/>
</dbReference>
<comment type="caution">
    <text evidence="4">The sequence shown here is derived from an EMBL/GenBank/DDBJ whole genome shotgun (WGS) entry which is preliminary data.</text>
</comment>
<dbReference type="RefSeq" id="WP_152232059.1">
    <property type="nucleotide sequence ID" value="NZ_BAAAOT010000008.1"/>
</dbReference>
<keyword evidence="5" id="KW-1185">Reference proteome</keyword>
<dbReference type="OrthoDB" id="9805307at2"/>
<organism evidence="4 5">
    <name type="scientific">Georgenia ruanii</name>
    <dbReference type="NCBI Taxonomy" id="348442"/>
    <lineage>
        <taxon>Bacteria</taxon>
        <taxon>Bacillati</taxon>
        <taxon>Actinomycetota</taxon>
        <taxon>Actinomycetes</taxon>
        <taxon>Micrococcales</taxon>
        <taxon>Bogoriellaceae</taxon>
        <taxon>Georgenia</taxon>
    </lineage>
</organism>
<dbReference type="PANTHER" id="PTHR42796:SF4">
    <property type="entry name" value="FUMARYLACETOACETATE HYDROLASE DOMAIN-CONTAINING PROTEIN 2A"/>
    <property type="match status" value="1"/>
</dbReference>
<proteinExistence type="inferred from homology"/>
<reference evidence="4 5" key="1">
    <citation type="submission" date="2019-10" db="EMBL/GenBank/DDBJ databases">
        <title>Georgenia wutianyii sp. nov. and Georgenia yuyongxinii sp. nov. isolated from plateau pika (Ochotona curzoniae) in the Qinghai-Tibet plateau of China.</title>
        <authorList>
            <person name="Tian Z."/>
        </authorList>
    </citation>
    <scope>NUCLEOTIDE SEQUENCE [LARGE SCALE GENOMIC DNA]</scope>
    <source>
        <strain evidence="4 5">JCM 15130</strain>
    </source>
</reference>
<sequence length="315" mass="33508">MTQIARFRHAGTDRLGAVHGEHYIDVTRAYAAAQAAKGASNGDALAAAVLPPDALSFFEGGEASLAALREALVHARSLETAQAVNDGVLVPRSATKTLVPIPNPPKIVCVARNFGKHAAEAGLQISEIPILFPRFAATQVADGDPIIAPFVSHELDWEGELAVVVGKGGRHIAKEDAFDHVGGYTIFNDVTVRDYQFRVTQYTGGKNFHASGPVGPHISLVDEGLDPHNLRITTTVNGVVKQDASTEEFIFDIPTIIEHVSEFIELEPGDIIPMGTPAGVGFKRTPPEYLADGDVIDVTVEGIGTLSNPVRAEAR</sequence>
<name>A0A7J9UZP2_9MICO</name>
<dbReference type="SUPFAM" id="SSF56529">
    <property type="entry name" value="FAH"/>
    <property type="match status" value="1"/>
</dbReference>
<dbReference type="InterPro" id="IPR036663">
    <property type="entry name" value="Fumarylacetoacetase_C_sf"/>
</dbReference>
<evidence type="ECO:0000313" key="5">
    <source>
        <dbReference type="Proteomes" id="UP000429644"/>
    </source>
</evidence>
<dbReference type="Pfam" id="PF01557">
    <property type="entry name" value="FAA_hydrolase"/>
    <property type="match status" value="1"/>
</dbReference>
<evidence type="ECO:0000256" key="2">
    <source>
        <dbReference type="ARBA" id="ARBA00022723"/>
    </source>
</evidence>
<dbReference type="EMBL" id="WHPD01002543">
    <property type="protein sequence ID" value="MPV89350.1"/>
    <property type="molecule type" value="Genomic_DNA"/>
</dbReference>
<feature type="domain" description="Fumarylacetoacetase-like C-terminal" evidence="3">
    <location>
        <begin position="106"/>
        <end position="311"/>
    </location>
</feature>
<keyword evidence="2" id="KW-0479">Metal-binding</keyword>
<dbReference type="GO" id="GO:0016787">
    <property type="term" value="F:hydrolase activity"/>
    <property type="evidence" value="ECO:0007669"/>
    <property type="project" value="UniProtKB-KW"/>
</dbReference>
<evidence type="ECO:0000313" key="4">
    <source>
        <dbReference type="EMBL" id="MPV89350.1"/>
    </source>
</evidence>
<dbReference type="GO" id="GO:0046872">
    <property type="term" value="F:metal ion binding"/>
    <property type="evidence" value="ECO:0007669"/>
    <property type="project" value="UniProtKB-KW"/>
</dbReference>
<dbReference type="GO" id="GO:0019752">
    <property type="term" value="P:carboxylic acid metabolic process"/>
    <property type="evidence" value="ECO:0007669"/>
    <property type="project" value="UniProtKB-ARBA"/>
</dbReference>
<dbReference type="FunFam" id="3.90.850.10:FF:000002">
    <property type="entry name" value="2-hydroxyhepta-2,4-diene-1,7-dioate isomerase"/>
    <property type="match status" value="1"/>
</dbReference>